<dbReference type="GO" id="GO:0005840">
    <property type="term" value="C:ribosome"/>
    <property type="evidence" value="ECO:0007669"/>
    <property type="project" value="UniProtKB-KW"/>
</dbReference>
<feature type="non-terminal residue" evidence="5">
    <location>
        <position position="1"/>
    </location>
</feature>
<gene>
    <name evidence="5" type="ORF">BN2614_LOCUS3</name>
</gene>
<keyword evidence="2" id="KW-0689">Ribosomal protein</keyword>
<evidence type="ECO:0000256" key="2">
    <source>
        <dbReference type="ARBA" id="ARBA00022980"/>
    </source>
</evidence>
<dbReference type="EMBL" id="CYRY02044724">
    <property type="protein sequence ID" value="VCX39812.1"/>
    <property type="molecule type" value="Genomic_DNA"/>
</dbReference>
<dbReference type="GO" id="GO:0003735">
    <property type="term" value="F:structural constituent of ribosome"/>
    <property type="evidence" value="ECO:0007669"/>
    <property type="project" value="InterPro"/>
</dbReference>
<reference evidence="5 6" key="1">
    <citation type="submission" date="2018-10" db="EMBL/GenBank/DDBJ databases">
        <authorList>
            <person name="Ekblom R."/>
            <person name="Jareborg N."/>
        </authorList>
    </citation>
    <scope>NUCLEOTIDE SEQUENCE [LARGE SCALE GENOMIC DNA]</scope>
    <source>
        <tissue evidence="5">Muscle</tissue>
    </source>
</reference>
<organism evidence="5 6">
    <name type="scientific">Gulo gulo</name>
    <name type="common">Wolverine</name>
    <name type="synonym">Gluton</name>
    <dbReference type="NCBI Taxonomy" id="48420"/>
    <lineage>
        <taxon>Eukaryota</taxon>
        <taxon>Metazoa</taxon>
        <taxon>Chordata</taxon>
        <taxon>Craniata</taxon>
        <taxon>Vertebrata</taxon>
        <taxon>Euteleostomi</taxon>
        <taxon>Mammalia</taxon>
        <taxon>Eutheria</taxon>
        <taxon>Laurasiatheria</taxon>
        <taxon>Carnivora</taxon>
        <taxon>Caniformia</taxon>
        <taxon>Musteloidea</taxon>
        <taxon>Mustelidae</taxon>
        <taxon>Guloninae</taxon>
        <taxon>Gulo</taxon>
    </lineage>
</organism>
<name>A0A9X9M979_GULGU</name>
<evidence type="ECO:0000313" key="5">
    <source>
        <dbReference type="EMBL" id="VCX39812.1"/>
    </source>
</evidence>
<dbReference type="InterPro" id="IPR008195">
    <property type="entry name" value="Ribosomal_eL34"/>
</dbReference>
<evidence type="ECO:0000256" key="1">
    <source>
        <dbReference type="ARBA" id="ARBA00009875"/>
    </source>
</evidence>
<dbReference type="GO" id="GO:0006412">
    <property type="term" value="P:translation"/>
    <property type="evidence" value="ECO:0007669"/>
    <property type="project" value="InterPro"/>
</dbReference>
<evidence type="ECO:0000256" key="3">
    <source>
        <dbReference type="ARBA" id="ARBA00023274"/>
    </source>
</evidence>
<dbReference type="PANTHER" id="PTHR46595">
    <property type="entry name" value="60S RIBOSOMAL PROTEIN L34"/>
    <property type="match status" value="1"/>
</dbReference>
<sequence>ICQHRRISYNTASDKPRLSRAPGNRIVSLYTEKVRKAPKHGWGFPGLTSRRSCCETSPSYQVASNEQTYQQGRRWFHVC</sequence>
<evidence type="ECO:0000313" key="6">
    <source>
        <dbReference type="Proteomes" id="UP000269945"/>
    </source>
</evidence>
<dbReference type="Pfam" id="PF01199">
    <property type="entry name" value="Ribosomal_L34e"/>
    <property type="match status" value="1"/>
</dbReference>
<dbReference type="AlphaFoldDB" id="A0A9X9M979"/>
<accession>A0A9X9M979</accession>
<dbReference type="Proteomes" id="UP000269945">
    <property type="component" value="Unassembled WGS sequence"/>
</dbReference>
<comment type="caution">
    <text evidence="5">The sequence shown here is derived from an EMBL/GenBank/DDBJ whole genome shotgun (WGS) entry which is preliminary data.</text>
</comment>
<protein>
    <submittedName>
        <fullName evidence="5">Uncharacterized protein</fullName>
    </submittedName>
</protein>
<dbReference type="GO" id="GO:1990904">
    <property type="term" value="C:ribonucleoprotein complex"/>
    <property type="evidence" value="ECO:0007669"/>
    <property type="project" value="UniProtKB-KW"/>
</dbReference>
<feature type="region of interest" description="Disordered" evidence="4">
    <location>
        <begin position="1"/>
        <end position="20"/>
    </location>
</feature>
<comment type="similarity">
    <text evidence="1">Belongs to the eukaryotic ribosomal protein eL34 family.</text>
</comment>
<dbReference type="PRINTS" id="PR01250">
    <property type="entry name" value="RIBOSOMALL34"/>
</dbReference>
<keyword evidence="3" id="KW-0687">Ribonucleoprotein</keyword>
<keyword evidence="6" id="KW-1185">Reference proteome</keyword>
<proteinExistence type="inferred from homology"/>
<evidence type="ECO:0000256" key="4">
    <source>
        <dbReference type="SAM" id="MobiDB-lite"/>
    </source>
</evidence>
<dbReference type="Gene3D" id="6.20.370.70">
    <property type="match status" value="1"/>
</dbReference>